<evidence type="ECO:0000259" key="2">
    <source>
        <dbReference type="PROSITE" id="PS50108"/>
    </source>
</evidence>
<dbReference type="GO" id="GO:0031267">
    <property type="term" value="F:small GTPase binding"/>
    <property type="evidence" value="ECO:0007669"/>
    <property type="project" value="TreeGrafter"/>
</dbReference>
<dbReference type="InterPro" id="IPR051296">
    <property type="entry name" value="Cdc42_Effector_BORG/CEP"/>
</dbReference>
<dbReference type="GO" id="GO:0005856">
    <property type="term" value="C:cytoskeleton"/>
    <property type="evidence" value="ECO:0007669"/>
    <property type="project" value="TreeGrafter"/>
</dbReference>
<reference evidence="3" key="1">
    <citation type="submission" date="2025-08" db="UniProtKB">
        <authorList>
            <consortium name="Ensembl"/>
        </authorList>
    </citation>
    <scope>IDENTIFICATION</scope>
</reference>
<dbReference type="GO" id="GO:0030838">
    <property type="term" value="P:positive regulation of actin filament polymerization"/>
    <property type="evidence" value="ECO:0007669"/>
    <property type="project" value="TreeGrafter"/>
</dbReference>
<evidence type="ECO:0000313" key="3">
    <source>
        <dbReference type="Ensembl" id="ENSNPEP00000014237.1"/>
    </source>
</evidence>
<dbReference type="PROSITE" id="PS50108">
    <property type="entry name" value="CRIB"/>
    <property type="match status" value="1"/>
</dbReference>
<evidence type="ECO:0000313" key="4">
    <source>
        <dbReference type="Proteomes" id="UP000694420"/>
    </source>
</evidence>
<feature type="region of interest" description="Disordered" evidence="1">
    <location>
        <begin position="1"/>
        <end position="20"/>
    </location>
</feature>
<dbReference type="PANTHER" id="PTHR15344:SF14">
    <property type="entry name" value="CDC42 EFFECTOR PROTEIN 4"/>
    <property type="match status" value="1"/>
</dbReference>
<sequence>MPILKQLVSNSAHSKRRSRADLTAEMISAPLGDFRHTMHNNSSCGRALPGLSSPRAGSALPGPGKHPGAAPHPWGAALPPRRPPRPQGHPAALRGGTRPRGCWRSGGAALGRHAAVPIAVTPVGSSLPLGSSGCREPTGQKARGAAGLAGNPVGAAAVPAAFPAELPAMPGCGKRESSWLQPGWGIGLAALHRYHPFLPQCGGSVCRWRGRRGLPCWQ</sequence>
<name>A0A8C6ZPF7_NOTPE</name>
<dbReference type="GO" id="GO:0008360">
    <property type="term" value="P:regulation of cell shape"/>
    <property type="evidence" value="ECO:0007669"/>
    <property type="project" value="TreeGrafter"/>
</dbReference>
<dbReference type="Ensembl" id="ENSNPET00000014585.1">
    <property type="protein sequence ID" value="ENSNPEP00000014237.1"/>
    <property type="gene ID" value="ENSNPEG00000010653.1"/>
</dbReference>
<feature type="region of interest" description="Disordered" evidence="1">
    <location>
        <begin position="38"/>
        <end position="105"/>
    </location>
</feature>
<protein>
    <recommendedName>
        <fullName evidence="2">CRIB domain-containing protein</fullName>
    </recommendedName>
</protein>
<accession>A0A8C6ZPF7</accession>
<dbReference type="InterPro" id="IPR000095">
    <property type="entry name" value="CRIB_dom"/>
</dbReference>
<evidence type="ECO:0000256" key="1">
    <source>
        <dbReference type="SAM" id="MobiDB-lite"/>
    </source>
</evidence>
<dbReference type="Proteomes" id="UP000694420">
    <property type="component" value="Unplaced"/>
</dbReference>
<proteinExistence type="predicted"/>
<feature type="compositionally biased region" description="Low complexity" evidence="1">
    <location>
        <begin position="59"/>
        <end position="79"/>
    </location>
</feature>
<dbReference type="PANTHER" id="PTHR15344">
    <property type="entry name" value="CDC42 EFFECTOR PROTEIN BORG"/>
    <property type="match status" value="1"/>
</dbReference>
<keyword evidence="4" id="KW-1185">Reference proteome</keyword>
<reference evidence="3" key="2">
    <citation type="submission" date="2025-09" db="UniProtKB">
        <authorList>
            <consortium name="Ensembl"/>
        </authorList>
    </citation>
    <scope>IDENTIFICATION</scope>
</reference>
<dbReference type="GO" id="GO:0005886">
    <property type="term" value="C:plasma membrane"/>
    <property type="evidence" value="ECO:0007669"/>
    <property type="project" value="TreeGrafter"/>
</dbReference>
<dbReference type="GO" id="GO:0007266">
    <property type="term" value="P:Rho protein signal transduction"/>
    <property type="evidence" value="ECO:0007669"/>
    <property type="project" value="TreeGrafter"/>
</dbReference>
<dbReference type="GO" id="GO:0031274">
    <property type="term" value="P:positive regulation of pseudopodium assembly"/>
    <property type="evidence" value="ECO:0007669"/>
    <property type="project" value="TreeGrafter"/>
</dbReference>
<organism evidence="3 4">
    <name type="scientific">Nothoprocta perdicaria</name>
    <name type="common">Chilean tinamou</name>
    <name type="synonym">Crypturus perdicarius</name>
    <dbReference type="NCBI Taxonomy" id="30464"/>
    <lineage>
        <taxon>Eukaryota</taxon>
        <taxon>Metazoa</taxon>
        <taxon>Chordata</taxon>
        <taxon>Craniata</taxon>
        <taxon>Vertebrata</taxon>
        <taxon>Euteleostomi</taxon>
        <taxon>Archelosauria</taxon>
        <taxon>Archosauria</taxon>
        <taxon>Dinosauria</taxon>
        <taxon>Saurischia</taxon>
        <taxon>Theropoda</taxon>
        <taxon>Coelurosauria</taxon>
        <taxon>Aves</taxon>
        <taxon>Palaeognathae</taxon>
        <taxon>Tinamiformes</taxon>
        <taxon>Tinamidae</taxon>
        <taxon>Nothoprocta</taxon>
    </lineage>
</organism>
<feature type="domain" description="CRIB" evidence="2">
    <location>
        <begin position="27"/>
        <end position="41"/>
    </location>
</feature>
<dbReference type="AlphaFoldDB" id="A0A8C6ZPF7"/>
<dbReference type="GO" id="GO:0005737">
    <property type="term" value="C:cytoplasm"/>
    <property type="evidence" value="ECO:0007669"/>
    <property type="project" value="TreeGrafter"/>
</dbReference>